<accession>A0AAV2R7K9</accession>
<keyword evidence="7" id="KW-0965">Cell junction</keyword>
<dbReference type="EMBL" id="CAXKWB010016439">
    <property type="protein sequence ID" value="CAL4116099.1"/>
    <property type="molecule type" value="Genomic_DNA"/>
</dbReference>
<feature type="transmembrane region" description="Helical" evidence="12">
    <location>
        <begin position="81"/>
        <end position="98"/>
    </location>
</feature>
<evidence type="ECO:0000313" key="14">
    <source>
        <dbReference type="EMBL" id="CAL4116099.1"/>
    </source>
</evidence>
<feature type="transmembrane region" description="Helical" evidence="12">
    <location>
        <begin position="142"/>
        <end position="159"/>
    </location>
</feature>
<proteinExistence type="inferred from homology"/>
<feature type="transmembrane region" description="Helical" evidence="12">
    <location>
        <begin position="301"/>
        <end position="328"/>
    </location>
</feature>
<dbReference type="Pfam" id="PF00876">
    <property type="entry name" value="Innexin"/>
    <property type="match status" value="2"/>
</dbReference>
<dbReference type="AlphaFoldDB" id="A0AAV2R7K9"/>
<comment type="similarity">
    <text evidence="12">Belongs to the pannexin family.</text>
</comment>
<feature type="region of interest" description="Disordered" evidence="13">
    <location>
        <begin position="817"/>
        <end position="840"/>
    </location>
</feature>
<keyword evidence="11 12" id="KW-0407">Ion channel</keyword>
<dbReference type="GO" id="GO:0034220">
    <property type="term" value="P:monoatomic ion transmembrane transport"/>
    <property type="evidence" value="ECO:0007669"/>
    <property type="project" value="UniProtKB-KW"/>
</dbReference>
<keyword evidence="3 12" id="KW-0813">Transport</keyword>
<keyword evidence="6" id="KW-0303">Gap junction</keyword>
<dbReference type="GO" id="GO:0005886">
    <property type="term" value="C:plasma membrane"/>
    <property type="evidence" value="ECO:0007669"/>
    <property type="project" value="UniProtKB-SubCell"/>
</dbReference>
<dbReference type="Proteomes" id="UP001497623">
    <property type="component" value="Unassembled WGS sequence"/>
</dbReference>
<sequence>MSDVDLSLRQLLATYDSAAGSARNKQPNNQRERGMVMPGQSGRSFDIIRQIVGNVVNIFNKRLSPCTAPCDGMVLKMHYQWTFWILLGGFSTIWYSWYHRDVITCASHFNAETQVRMDYVNICLSYPYVEGVGEGQRRYLLFYRWIHWALLLLAGIYYIPRKISKTSENSKMKKLIEDLAVNSHRYDGVEKELVDRTARYIAFNLKTHNGLYYKYLTCNVVALLVDIFTFQFLNFLFQGRFLQYGYQAYPFNRDPIHFTDYMSQMFPPFANCELHNEVQLVNKRIERLGCHLTVMELYEKIFLVIWLWLIFLTTATAAYIVFLFLMWIPQARLLFLRVAKPLNAKDTIRNTICNIVSTCKIGDVYVLYRLKQHFSHARYYELLTRLSDPDFLRLMLDNITIDHGHNKGGGIPDLRQRKPTNVLKATGKFQDALFNTPGEGGYLPNSSILMAIIGHGGMDIVRQLVGNVVNIFKKKRAPCTAPCDGLVLKMHYQWTFWLLLAGFSAVWYSWYHRDVITCVSHFNAETQVRLDYINICLSYPYVEEGQDRRFLLFYRWIHWTLLVLAAVYYIPRKISKHSENPKVKKLIEDLAVNSHRYDQIERDLVERAARYIAFNLKTHNGLYFKFVLCNLVSLFVDILSFQFLDFVFQGRFIHYGFMAYPYNRDVVNFSDYMSRMFPPFAKCELGVQNKLVGQRIEKFGCHLCVMELYEKVFLGIWVWLIILTTITCAYLIFLGFMWLPYFRLMMLRVAKPINARDTVSSTIVNVVNCCKIGDVYLLYRLKQHLSHARFYELLIRLSDPELTKTMMEDPADRAVHARNQDNLRNRKPNIGVPKGKFNNP</sequence>
<evidence type="ECO:0000256" key="10">
    <source>
        <dbReference type="ARBA" id="ARBA00023136"/>
    </source>
</evidence>
<comment type="caution">
    <text evidence="12">Lacks conserved residue(s) required for the propagation of feature annotation.</text>
</comment>
<evidence type="ECO:0000256" key="8">
    <source>
        <dbReference type="ARBA" id="ARBA00022989"/>
    </source>
</evidence>
<evidence type="ECO:0000313" key="15">
    <source>
        <dbReference type="Proteomes" id="UP001497623"/>
    </source>
</evidence>
<comment type="function">
    <text evidence="12">Structural component of the gap junctions.</text>
</comment>
<evidence type="ECO:0000256" key="1">
    <source>
        <dbReference type="ARBA" id="ARBA00004610"/>
    </source>
</evidence>
<evidence type="ECO:0000256" key="13">
    <source>
        <dbReference type="SAM" id="MobiDB-lite"/>
    </source>
</evidence>
<evidence type="ECO:0000256" key="5">
    <source>
        <dbReference type="ARBA" id="ARBA00022692"/>
    </source>
</evidence>
<keyword evidence="15" id="KW-1185">Reference proteome</keyword>
<dbReference type="PANTHER" id="PTHR11893:SF36">
    <property type="entry name" value="INNEXIN-5"/>
    <property type="match status" value="1"/>
</dbReference>
<feature type="transmembrane region" description="Helical" evidence="12">
    <location>
        <begin position="553"/>
        <end position="570"/>
    </location>
</feature>
<keyword evidence="8 12" id="KW-1133">Transmembrane helix</keyword>
<comment type="subcellular location">
    <subcellularLocation>
        <location evidence="1">Cell junction</location>
        <location evidence="1">Gap junction</location>
    </subcellularLocation>
    <subcellularLocation>
        <location evidence="2 12">Cell membrane</location>
        <topology evidence="2 12">Multi-pass membrane protein</topology>
    </subcellularLocation>
</comment>
<evidence type="ECO:0000256" key="11">
    <source>
        <dbReference type="ARBA" id="ARBA00023303"/>
    </source>
</evidence>
<keyword evidence="10 12" id="KW-0472">Membrane</keyword>
<evidence type="ECO:0000256" key="7">
    <source>
        <dbReference type="ARBA" id="ARBA00022949"/>
    </source>
</evidence>
<evidence type="ECO:0000256" key="9">
    <source>
        <dbReference type="ARBA" id="ARBA00023065"/>
    </source>
</evidence>
<feature type="non-terminal residue" evidence="14">
    <location>
        <position position="840"/>
    </location>
</feature>
<feature type="transmembrane region" description="Helical" evidence="12">
    <location>
        <begin position="622"/>
        <end position="644"/>
    </location>
</feature>
<dbReference type="InterPro" id="IPR000990">
    <property type="entry name" value="Innexin"/>
</dbReference>
<evidence type="ECO:0000256" key="4">
    <source>
        <dbReference type="ARBA" id="ARBA00022475"/>
    </source>
</evidence>
<keyword evidence="5 12" id="KW-0812">Transmembrane</keyword>
<evidence type="ECO:0000256" key="2">
    <source>
        <dbReference type="ARBA" id="ARBA00004651"/>
    </source>
</evidence>
<gene>
    <name evidence="12" type="primary">inx</name>
    <name evidence="14" type="ORF">MNOR_LOCUS20911</name>
</gene>
<feature type="transmembrane region" description="Helical" evidence="12">
    <location>
        <begin position="215"/>
        <end position="237"/>
    </location>
</feature>
<reference evidence="14 15" key="1">
    <citation type="submission" date="2024-05" db="EMBL/GenBank/DDBJ databases">
        <authorList>
            <person name="Wallberg A."/>
        </authorList>
    </citation>
    <scope>NUCLEOTIDE SEQUENCE [LARGE SCALE GENOMIC DNA]</scope>
</reference>
<comment type="caution">
    <text evidence="14">The sequence shown here is derived from an EMBL/GenBank/DDBJ whole genome shotgun (WGS) entry which is preliminary data.</text>
</comment>
<dbReference type="GO" id="GO:0005921">
    <property type="term" value="C:gap junction"/>
    <property type="evidence" value="ECO:0007669"/>
    <property type="project" value="UniProtKB-SubCell"/>
</dbReference>
<evidence type="ECO:0000256" key="6">
    <source>
        <dbReference type="ARBA" id="ARBA00022868"/>
    </source>
</evidence>
<evidence type="ECO:0000256" key="3">
    <source>
        <dbReference type="ARBA" id="ARBA00022448"/>
    </source>
</evidence>
<keyword evidence="4" id="KW-1003">Cell membrane</keyword>
<keyword evidence="9 12" id="KW-0406">Ion transport</keyword>
<organism evidence="14 15">
    <name type="scientific">Meganyctiphanes norvegica</name>
    <name type="common">Northern krill</name>
    <name type="synonym">Thysanopoda norvegica</name>
    <dbReference type="NCBI Taxonomy" id="48144"/>
    <lineage>
        <taxon>Eukaryota</taxon>
        <taxon>Metazoa</taxon>
        <taxon>Ecdysozoa</taxon>
        <taxon>Arthropoda</taxon>
        <taxon>Crustacea</taxon>
        <taxon>Multicrustacea</taxon>
        <taxon>Malacostraca</taxon>
        <taxon>Eumalacostraca</taxon>
        <taxon>Eucarida</taxon>
        <taxon>Euphausiacea</taxon>
        <taxon>Euphausiidae</taxon>
        <taxon>Meganyctiphanes</taxon>
    </lineage>
</organism>
<feature type="transmembrane region" description="Helical" evidence="12">
    <location>
        <begin position="716"/>
        <end position="739"/>
    </location>
</feature>
<dbReference type="PROSITE" id="PS51013">
    <property type="entry name" value="PANNEXIN"/>
    <property type="match status" value="2"/>
</dbReference>
<evidence type="ECO:0000256" key="12">
    <source>
        <dbReference type="RuleBase" id="RU010713"/>
    </source>
</evidence>
<dbReference type="GO" id="GO:0005243">
    <property type="term" value="F:gap junction channel activity"/>
    <property type="evidence" value="ECO:0007669"/>
    <property type="project" value="TreeGrafter"/>
</dbReference>
<dbReference type="PANTHER" id="PTHR11893">
    <property type="entry name" value="INNEXIN"/>
    <property type="match status" value="1"/>
</dbReference>
<name>A0AAV2R7K9_MEGNR</name>
<protein>
    <recommendedName>
        <fullName evidence="12">Innexin</fullName>
    </recommendedName>
</protein>
<feature type="transmembrane region" description="Helical" evidence="12">
    <location>
        <begin position="494"/>
        <end position="511"/>
    </location>
</feature>